<dbReference type="RefSeq" id="WP_023363628.1">
    <property type="nucleotide sequence ID" value="NC_022657.1"/>
</dbReference>
<proteinExistence type="predicted"/>
<gene>
    <name evidence="1" type="ORF">AFR_23850</name>
</gene>
<dbReference type="EMBL" id="CP006272">
    <property type="protein sequence ID" value="AGZ43038.1"/>
    <property type="molecule type" value="Genomic_DNA"/>
</dbReference>
<name>U5W1D0_9ACTN</name>
<dbReference type="PATRIC" id="fig|1246995.3.peg.4831"/>
<dbReference type="STRING" id="1246995.AFR_23850"/>
<dbReference type="KEGG" id="afs:AFR_23850"/>
<protein>
    <submittedName>
        <fullName evidence="1">Uncharacterized protein</fullName>
    </submittedName>
</protein>
<dbReference type="OrthoDB" id="3360338at2"/>
<dbReference type="Proteomes" id="UP000017746">
    <property type="component" value="Chromosome"/>
</dbReference>
<dbReference type="HOGENOM" id="CLU_1170268_0_0_11"/>
<dbReference type="eggNOG" id="ENOG50316T4">
    <property type="taxonomic scope" value="Bacteria"/>
</dbReference>
<sequence>MRWFRLGPGRQQVQQDPDRQAALLHDIRQRFGPHVQVRFTDQAREVAHALNGDDGLFAAATVLRDFADAAASDMHSQAAANYQRTGRGFAVDRRNYRPAWKAAGPELRWPLFALPCGFHPYVHVAGAVLVVGANAKRITKVMDPDPLLVHLFEVLDLTVAGWEFGNVRVDADIAGLALALVSTTRDLRAAMDEPPPLPPAVRELMRRNNTITVLDLSGHGVAAFNPGKEMREALLA</sequence>
<evidence type="ECO:0000313" key="2">
    <source>
        <dbReference type="Proteomes" id="UP000017746"/>
    </source>
</evidence>
<evidence type="ECO:0000313" key="1">
    <source>
        <dbReference type="EMBL" id="AGZ43038.1"/>
    </source>
</evidence>
<accession>U5W1D0</accession>
<dbReference type="AlphaFoldDB" id="U5W1D0"/>
<keyword evidence="2" id="KW-1185">Reference proteome</keyword>
<organism evidence="1 2">
    <name type="scientific">Actinoplanes friuliensis DSM 7358</name>
    <dbReference type="NCBI Taxonomy" id="1246995"/>
    <lineage>
        <taxon>Bacteria</taxon>
        <taxon>Bacillati</taxon>
        <taxon>Actinomycetota</taxon>
        <taxon>Actinomycetes</taxon>
        <taxon>Micromonosporales</taxon>
        <taxon>Micromonosporaceae</taxon>
        <taxon>Actinoplanes</taxon>
    </lineage>
</organism>
<reference evidence="1 2" key="1">
    <citation type="journal article" date="2014" name="J. Biotechnol.">
        <title>Complete genome sequence of the actinobacterium Actinoplanes friuliensis HAG 010964, producer of the lipopeptide antibiotic friulimycin.</title>
        <authorList>
            <person name="Ruckert C."/>
            <person name="Szczepanowski R."/>
            <person name="Albersmeier A."/>
            <person name="Goesmann A."/>
            <person name="Fischer N."/>
            <person name="Steinkamper A."/>
            <person name="Puhler A."/>
            <person name="Biener R."/>
            <person name="Schwartz D."/>
            <person name="Kalinowski J."/>
        </authorList>
    </citation>
    <scope>NUCLEOTIDE SEQUENCE [LARGE SCALE GENOMIC DNA]</scope>
    <source>
        <strain evidence="1 2">DSM 7358</strain>
    </source>
</reference>